<evidence type="ECO:0000256" key="1">
    <source>
        <dbReference type="ARBA" id="ARBA00022801"/>
    </source>
</evidence>
<sequence>MVKDLYLIRHATAEDAGNSAMLRDFDRELTSKGVMQSARLGKYMADKGLVPQEVHCSPAARTLKTATLVFEQMKLNDEAVKANETLYGGGPRGYLALVNSLSEEVHSVALVGHNPDITFFAEYLCTKDVGGSMKKGTLIHFRFENLNWAEVSQKSADFISRLDVKKLFENE</sequence>
<dbReference type="Gene3D" id="3.40.50.1240">
    <property type="entry name" value="Phosphoglycerate mutase-like"/>
    <property type="match status" value="1"/>
</dbReference>
<dbReference type="InterPro" id="IPR051021">
    <property type="entry name" value="Mito_Ser/Thr_phosphatase"/>
</dbReference>
<dbReference type="PANTHER" id="PTHR20935:SF1">
    <property type="entry name" value="SLL1549 PROTEIN"/>
    <property type="match status" value="1"/>
</dbReference>
<evidence type="ECO:0000313" key="3">
    <source>
        <dbReference type="Proteomes" id="UP001595616"/>
    </source>
</evidence>
<evidence type="ECO:0000313" key="2">
    <source>
        <dbReference type="EMBL" id="MFC3811158.1"/>
    </source>
</evidence>
<dbReference type="EMBL" id="JBHRYQ010000001">
    <property type="protein sequence ID" value="MFC3811158.1"/>
    <property type="molecule type" value="Genomic_DNA"/>
</dbReference>
<keyword evidence="3" id="KW-1185">Reference proteome</keyword>
<dbReference type="InterPro" id="IPR029033">
    <property type="entry name" value="His_PPase_superfam"/>
</dbReference>
<keyword evidence="1" id="KW-0378">Hydrolase</keyword>
<gene>
    <name evidence="2" type="ORF">ACFOOI_10870</name>
</gene>
<comment type="caution">
    <text evidence="2">The sequence shown here is derived from an EMBL/GenBank/DDBJ whole genome shotgun (WGS) entry which is preliminary data.</text>
</comment>
<dbReference type="Pfam" id="PF00300">
    <property type="entry name" value="His_Phos_1"/>
    <property type="match status" value="1"/>
</dbReference>
<dbReference type="Proteomes" id="UP001595616">
    <property type="component" value="Unassembled WGS sequence"/>
</dbReference>
<protein>
    <submittedName>
        <fullName evidence="2">SixA phosphatase family protein</fullName>
    </submittedName>
</protein>
<dbReference type="CDD" id="cd07067">
    <property type="entry name" value="HP_PGM_like"/>
    <property type="match status" value="1"/>
</dbReference>
<dbReference type="SMART" id="SM00855">
    <property type="entry name" value="PGAM"/>
    <property type="match status" value="1"/>
</dbReference>
<reference evidence="3" key="1">
    <citation type="journal article" date="2019" name="Int. J. Syst. Evol. Microbiol.">
        <title>The Global Catalogue of Microorganisms (GCM) 10K type strain sequencing project: providing services to taxonomists for standard genome sequencing and annotation.</title>
        <authorList>
            <consortium name="The Broad Institute Genomics Platform"/>
            <consortium name="The Broad Institute Genome Sequencing Center for Infectious Disease"/>
            <person name="Wu L."/>
            <person name="Ma J."/>
        </authorList>
    </citation>
    <scope>NUCLEOTIDE SEQUENCE [LARGE SCALE GENOMIC DNA]</scope>
    <source>
        <strain evidence="3">CECT 7956</strain>
    </source>
</reference>
<proteinExistence type="predicted"/>
<dbReference type="RefSeq" id="WP_379837918.1">
    <property type="nucleotide sequence ID" value="NZ_JBHRYQ010000001.1"/>
</dbReference>
<dbReference type="InterPro" id="IPR013078">
    <property type="entry name" value="His_Pase_superF_clade-1"/>
</dbReference>
<dbReference type="PANTHER" id="PTHR20935">
    <property type="entry name" value="PHOSPHOGLYCERATE MUTASE-RELATED"/>
    <property type="match status" value="1"/>
</dbReference>
<organism evidence="2 3">
    <name type="scientific">Lacihabitans lacunae</name>
    <dbReference type="NCBI Taxonomy" id="1028214"/>
    <lineage>
        <taxon>Bacteria</taxon>
        <taxon>Pseudomonadati</taxon>
        <taxon>Bacteroidota</taxon>
        <taxon>Cytophagia</taxon>
        <taxon>Cytophagales</taxon>
        <taxon>Leadbetterellaceae</taxon>
        <taxon>Lacihabitans</taxon>
    </lineage>
</organism>
<dbReference type="SUPFAM" id="SSF53254">
    <property type="entry name" value="Phosphoglycerate mutase-like"/>
    <property type="match status" value="1"/>
</dbReference>
<name>A0ABV7YV16_9BACT</name>
<accession>A0ABV7YV16</accession>